<dbReference type="RefSeq" id="WP_217892564.1">
    <property type="nucleotide sequence ID" value="NZ_JAHSTS010000002.1"/>
</dbReference>
<dbReference type="EMBL" id="JAHSTS010000002">
    <property type="protein sequence ID" value="MBV4458939.1"/>
    <property type="molecule type" value="Genomic_DNA"/>
</dbReference>
<dbReference type="SMART" id="SM01065">
    <property type="entry name" value="CBM_2"/>
    <property type="match status" value="1"/>
</dbReference>
<dbReference type="InterPro" id="IPR002044">
    <property type="entry name" value="CBM20"/>
</dbReference>
<reference evidence="3 4" key="1">
    <citation type="submission" date="2021-06" db="EMBL/GenBank/DDBJ databases">
        <title>Updating the genus Pseudomonas: Description of 43 new species and partition of the Pseudomonas putida group.</title>
        <authorList>
            <person name="Girard L."/>
            <person name="Lood C."/>
            <person name="Vandamme P."/>
            <person name="Rokni-Zadeh H."/>
            <person name="Van Noort V."/>
            <person name="Hofte M."/>
            <person name="Lavigne R."/>
            <person name="De Mot R."/>
        </authorList>
    </citation>
    <scope>NUCLEOTIDE SEQUENCE [LARGE SCALE GENOMIC DNA]</scope>
    <source>
        <strain evidence="3 4">COR58</strain>
    </source>
</reference>
<evidence type="ECO:0000259" key="2">
    <source>
        <dbReference type="PROSITE" id="PS51166"/>
    </source>
</evidence>
<dbReference type="PROSITE" id="PS51166">
    <property type="entry name" value="CBM20"/>
    <property type="match status" value="1"/>
</dbReference>
<name>A0ABS6PEN1_9PSED</name>
<gene>
    <name evidence="3" type="ORF">KVG96_13340</name>
</gene>
<organism evidence="3 4">
    <name type="scientific">Pseudomonas ekonensis</name>
    <dbReference type="NCBI Taxonomy" id="2842353"/>
    <lineage>
        <taxon>Bacteria</taxon>
        <taxon>Pseudomonadati</taxon>
        <taxon>Pseudomonadota</taxon>
        <taxon>Gammaproteobacteria</taxon>
        <taxon>Pseudomonadales</taxon>
        <taxon>Pseudomonadaceae</taxon>
        <taxon>Pseudomonas</taxon>
    </lineage>
</organism>
<feature type="domain" description="CBM20" evidence="2">
    <location>
        <begin position="27"/>
        <end position="146"/>
    </location>
</feature>
<evidence type="ECO:0000256" key="1">
    <source>
        <dbReference type="SAM" id="SignalP"/>
    </source>
</evidence>
<feature type="chain" id="PRO_5046472185" evidence="1">
    <location>
        <begin position="23"/>
        <end position="146"/>
    </location>
</feature>
<comment type="caution">
    <text evidence="3">The sequence shown here is derived from an EMBL/GenBank/DDBJ whole genome shotgun (WGS) entry which is preliminary data.</text>
</comment>
<evidence type="ECO:0000313" key="3">
    <source>
        <dbReference type="EMBL" id="MBV4458939.1"/>
    </source>
</evidence>
<protein>
    <submittedName>
        <fullName evidence="3">Carbohydrate-binding protein</fullName>
    </submittedName>
</protein>
<dbReference type="Pfam" id="PF00686">
    <property type="entry name" value="CBM_20"/>
    <property type="match status" value="1"/>
</dbReference>
<proteinExistence type="predicted"/>
<dbReference type="Proteomes" id="UP000765224">
    <property type="component" value="Unassembled WGS sequence"/>
</dbReference>
<accession>A0ABS6PEN1</accession>
<keyword evidence="1" id="KW-0732">Signal</keyword>
<keyword evidence="4" id="KW-1185">Reference proteome</keyword>
<feature type="signal peptide" evidence="1">
    <location>
        <begin position="1"/>
        <end position="22"/>
    </location>
</feature>
<evidence type="ECO:0000313" key="4">
    <source>
        <dbReference type="Proteomes" id="UP000765224"/>
    </source>
</evidence>
<sequence length="146" mass="16027">MGLNRYLLPLCVFALAAAPGFASSQDIQLTYKLPVVFRCVNSPTEPGYSVYVVGNLPDLGNWKPADAKPLTLIPNSMKNGNPKINDWTGTHYIDGSKPGDELEWKCIVRSEKDKEDKNVVWQPGVNNKVTLTFGNSMSVGDFAPEP</sequence>